<keyword evidence="2 4" id="KW-0547">Nucleotide-binding</keyword>
<dbReference type="InterPro" id="IPR052032">
    <property type="entry name" value="ATP-dep_AA_Ligase"/>
</dbReference>
<dbReference type="Pfam" id="PF13535">
    <property type="entry name" value="ATP-grasp_4"/>
    <property type="match status" value="1"/>
</dbReference>
<dbReference type="PROSITE" id="PS50975">
    <property type="entry name" value="ATP_GRASP"/>
    <property type="match status" value="1"/>
</dbReference>
<evidence type="ECO:0000256" key="3">
    <source>
        <dbReference type="ARBA" id="ARBA00022840"/>
    </source>
</evidence>
<reference evidence="6 7" key="1">
    <citation type="submission" date="2021-03" db="EMBL/GenBank/DDBJ databases">
        <title>Five novel Rahnella species.</title>
        <authorList>
            <person name="Brady C."/>
            <person name="Asselin J."/>
            <person name="Beer S."/>
            <person name="Bruberg M.B."/>
            <person name="Crampton B."/>
            <person name="Venter S."/>
            <person name="Arnold D."/>
            <person name="Denman S."/>
        </authorList>
    </citation>
    <scope>NUCLEOTIDE SEQUENCE [LARGE SCALE GENOMIC DNA]</scope>
    <source>
        <strain evidence="6 7">FRB 231</strain>
    </source>
</reference>
<gene>
    <name evidence="6" type="ORF">J1784_03270</name>
</gene>
<sequence length="415" mass="46554">MAKAILILSHQLLSMVEPIKHIAEKSGYTCFILSSASERIEKPQWSFDKHYVHVTNSLHLTHADIDQFLTDYGQGIVFAGCISVWDGYRELMAYANQKLGANDISEDVVGRLRDKLAMRTRLREAGLSAVSCQLLNEDIYQSITTPENYFIKPRTGLASMGTFPAKSLTAYSQLDALWASAAADSNYDGVFSADNGFIIEGFISGTECSFEVSVSDGQSHVLAVHEKLDVVQDTWSVLEGACICPPRSLNAEQTEAGKVFLGKVMQTLGVHTGVYHVEMKCDARNRWEIIEINPRIGGAYIVDSTRIHSGACLLETWLRLITGKPAQRESRHERTTFFRVFFGESGRTLQRIERNVTEPQVLLDKVLYKPGDCLPRVEREIFLGMALWDITEMAASQQPDFFSQTNDYLKTEYQP</sequence>
<keyword evidence="1" id="KW-0436">Ligase</keyword>
<feature type="domain" description="ATP-grasp" evidence="5">
    <location>
        <begin position="119"/>
        <end position="322"/>
    </location>
</feature>
<dbReference type="PANTHER" id="PTHR43585">
    <property type="entry name" value="FUMIPYRROLE BIOSYNTHESIS PROTEIN C"/>
    <property type="match status" value="1"/>
</dbReference>
<dbReference type="Proteomes" id="UP000739284">
    <property type="component" value="Unassembled WGS sequence"/>
</dbReference>
<accession>A0ABS6LAT0</accession>
<comment type="caution">
    <text evidence="6">The sequence shown here is derived from an EMBL/GenBank/DDBJ whole genome shotgun (WGS) entry which is preliminary data.</text>
</comment>
<dbReference type="RefSeq" id="WP_217147999.1">
    <property type="nucleotide sequence ID" value="NZ_JAFMOY010000107.1"/>
</dbReference>
<protein>
    <submittedName>
        <fullName evidence="6">ATP-grasp domain-containing protein</fullName>
    </submittedName>
</protein>
<keyword evidence="3 4" id="KW-0067">ATP-binding</keyword>
<evidence type="ECO:0000256" key="1">
    <source>
        <dbReference type="ARBA" id="ARBA00022598"/>
    </source>
</evidence>
<evidence type="ECO:0000256" key="2">
    <source>
        <dbReference type="ARBA" id="ARBA00022741"/>
    </source>
</evidence>
<keyword evidence="7" id="KW-1185">Reference proteome</keyword>
<dbReference type="PANTHER" id="PTHR43585:SF2">
    <property type="entry name" value="ATP-GRASP ENZYME FSQD"/>
    <property type="match status" value="1"/>
</dbReference>
<evidence type="ECO:0000259" key="5">
    <source>
        <dbReference type="PROSITE" id="PS50975"/>
    </source>
</evidence>
<proteinExistence type="predicted"/>
<dbReference type="EMBL" id="JAFMOY010000107">
    <property type="protein sequence ID" value="MBU9844034.1"/>
    <property type="molecule type" value="Genomic_DNA"/>
</dbReference>
<evidence type="ECO:0000313" key="6">
    <source>
        <dbReference type="EMBL" id="MBU9844034.1"/>
    </source>
</evidence>
<name>A0ABS6LAT0_9GAMM</name>
<evidence type="ECO:0000313" key="7">
    <source>
        <dbReference type="Proteomes" id="UP000739284"/>
    </source>
</evidence>
<evidence type="ECO:0000256" key="4">
    <source>
        <dbReference type="PROSITE-ProRule" id="PRU00409"/>
    </source>
</evidence>
<organism evidence="6 7">
    <name type="scientific">Rahnella ecdela</name>
    <dbReference type="NCBI Taxonomy" id="2816250"/>
    <lineage>
        <taxon>Bacteria</taxon>
        <taxon>Pseudomonadati</taxon>
        <taxon>Pseudomonadota</taxon>
        <taxon>Gammaproteobacteria</taxon>
        <taxon>Enterobacterales</taxon>
        <taxon>Yersiniaceae</taxon>
        <taxon>Rahnella</taxon>
    </lineage>
</organism>
<dbReference type="InterPro" id="IPR011761">
    <property type="entry name" value="ATP-grasp"/>
</dbReference>